<sequence>MVHFPGFEPLSTEDHHSRYQRSASQSAAVWDAAFSVAPLAGNRVTVTGEGPGWRTETTLHILDHNALIQSLRDCGPLTEIVRGFRAFFIAAILEGGFLAYARTAWRFSGFFVFPFLYMAFGIALGLLLGLAPLAVGLPAVHLLWSLPLGGLIFWRIFLPFTDRLHTRALFANWQMAVKVARENDPLFNGWMRDQVGAVRRAFAEDAEEYLITSHSMGSNLAVQVVGRLLEEDPGFFRGKRVVFATLGGAALQCALLRSARAMRKRVRLIAECPDIEWIDVQSLTDIINFYKANIPAACGHRDVKQPRHIRLRFRHVLTDDHYRRIKRDFLRVHRQYVLGPSRRGNFDFTLFTAGPFRAEEFVDFRSDRLPDLGRFQRPE</sequence>
<protein>
    <recommendedName>
        <fullName evidence="4">Alpha/beta hydrolase</fullName>
    </recommendedName>
</protein>
<keyword evidence="1" id="KW-0812">Transmembrane</keyword>
<gene>
    <name evidence="2" type="ORF">GGR23_001824</name>
</gene>
<dbReference type="AlphaFoldDB" id="A0A7W6J5Z0"/>
<evidence type="ECO:0000256" key="1">
    <source>
        <dbReference type="SAM" id="Phobius"/>
    </source>
</evidence>
<reference evidence="2 3" key="1">
    <citation type="submission" date="2020-08" db="EMBL/GenBank/DDBJ databases">
        <title>Genomic Encyclopedia of Type Strains, Phase IV (KMG-IV): sequencing the most valuable type-strain genomes for metagenomic binning, comparative biology and taxonomic classification.</title>
        <authorList>
            <person name="Goeker M."/>
        </authorList>
    </citation>
    <scope>NUCLEOTIDE SEQUENCE [LARGE SCALE GENOMIC DNA]</scope>
    <source>
        <strain evidence="2 3">DSM 29853</strain>
    </source>
</reference>
<accession>A0A7W6J5Z0</accession>
<keyword evidence="1" id="KW-0472">Membrane</keyword>
<keyword evidence="3" id="KW-1185">Reference proteome</keyword>
<feature type="transmembrane region" description="Helical" evidence="1">
    <location>
        <begin position="142"/>
        <end position="160"/>
    </location>
</feature>
<name>A0A7W6J5Z0_9HYPH</name>
<dbReference type="RefSeq" id="WP_343066647.1">
    <property type="nucleotide sequence ID" value="NZ_JACIEZ010000003.1"/>
</dbReference>
<organism evidence="2 3">
    <name type="scientific">Gellertiella hungarica</name>
    <dbReference type="NCBI Taxonomy" id="1572859"/>
    <lineage>
        <taxon>Bacteria</taxon>
        <taxon>Pseudomonadati</taxon>
        <taxon>Pseudomonadota</taxon>
        <taxon>Alphaproteobacteria</taxon>
        <taxon>Hyphomicrobiales</taxon>
        <taxon>Rhizobiaceae</taxon>
        <taxon>Gellertiella</taxon>
    </lineage>
</organism>
<feature type="transmembrane region" description="Helical" evidence="1">
    <location>
        <begin position="86"/>
        <end position="105"/>
    </location>
</feature>
<keyword evidence="1" id="KW-1133">Transmembrane helix</keyword>
<proteinExistence type="predicted"/>
<evidence type="ECO:0000313" key="3">
    <source>
        <dbReference type="Proteomes" id="UP000528286"/>
    </source>
</evidence>
<dbReference type="Proteomes" id="UP000528286">
    <property type="component" value="Unassembled WGS sequence"/>
</dbReference>
<comment type="caution">
    <text evidence="2">The sequence shown here is derived from an EMBL/GenBank/DDBJ whole genome shotgun (WGS) entry which is preliminary data.</text>
</comment>
<evidence type="ECO:0000313" key="2">
    <source>
        <dbReference type="EMBL" id="MBB4064637.1"/>
    </source>
</evidence>
<dbReference type="EMBL" id="JACIEZ010000003">
    <property type="protein sequence ID" value="MBB4064637.1"/>
    <property type="molecule type" value="Genomic_DNA"/>
</dbReference>
<feature type="transmembrane region" description="Helical" evidence="1">
    <location>
        <begin position="111"/>
        <end position="135"/>
    </location>
</feature>
<evidence type="ECO:0008006" key="4">
    <source>
        <dbReference type="Google" id="ProtNLM"/>
    </source>
</evidence>